<dbReference type="Proteomes" id="UP000186235">
    <property type="component" value="Unassembled WGS sequence"/>
</dbReference>
<sequence>MIVPSREPSGTPPEPRPTPPGPSSDGGSRPPALTALVAGVGIEIAALAVGAVLILVELLRGGSQSFGVSVFLVVFALGVGAVLAASVRGLLRGQRWARSPVATWQILQGVVAVSSLQVGVTPWVVVALVLAVVVLVLLMLRPVVEATTRDVRPAA</sequence>
<dbReference type="EMBL" id="FTMI01000006">
    <property type="protein sequence ID" value="SIQ64354.1"/>
    <property type="molecule type" value="Genomic_DNA"/>
</dbReference>
<evidence type="ECO:0000256" key="1">
    <source>
        <dbReference type="SAM" id="MobiDB-lite"/>
    </source>
</evidence>
<evidence type="ECO:0000313" key="3">
    <source>
        <dbReference type="EMBL" id="SIQ64354.1"/>
    </source>
</evidence>
<evidence type="ECO:0000313" key="4">
    <source>
        <dbReference type="Proteomes" id="UP000186235"/>
    </source>
</evidence>
<feature type="transmembrane region" description="Helical" evidence="2">
    <location>
        <begin position="68"/>
        <end position="91"/>
    </location>
</feature>
<feature type="transmembrane region" description="Helical" evidence="2">
    <location>
        <begin position="32"/>
        <end position="56"/>
    </location>
</feature>
<reference evidence="4" key="1">
    <citation type="submission" date="2017-01" db="EMBL/GenBank/DDBJ databases">
        <authorList>
            <person name="Varghese N."/>
            <person name="Submissions S."/>
        </authorList>
    </citation>
    <scope>NUCLEOTIDE SEQUENCE [LARGE SCALE GENOMIC DNA]</scope>
    <source>
        <strain evidence="4">3bp</strain>
    </source>
</reference>
<name>A0A1N6UFI6_9MICO</name>
<feature type="transmembrane region" description="Helical" evidence="2">
    <location>
        <begin position="120"/>
        <end position="140"/>
    </location>
</feature>
<protein>
    <submittedName>
        <fullName evidence="3">Uncharacterized protein</fullName>
    </submittedName>
</protein>
<keyword evidence="2" id="KW-1133">Transmembrane helix</keyword>
<evidence type="ECO:0000256" key="2">
    <source>
        <dbReference type="SAM" id="Phobius"/>
    </source>
</evidence>
<keyword evidence="2" id="KW-0812">Transmembrane</keyword>
<gene>
    <name evidence="3" type="ORF">SAMN05518682_3143</name>
</gene>
<keyword evidence="2" id="KW-0472">Membrane</keyword>
<feature type="region of interest" description="Disordered" evidence="1">
    <location>
        <begin position="1"/>
        <end position="29"/>
    </location>
</feature>
<dbReference type="AlphaFoldDB" id="A0A1N6UFI6"/>
<accession>A0A1N6UFI6</accession>
<feature type="compositionally biased region" description="Pro residues" evidence="1">
    <location>
        <begin position="10"/>
        <end position="22"/>
    </location>
</feature>
<organism evidence="3 4">
    <name type="scientific">Cellulosimicrobium aquatile</name>
    <dbReference type="NCBI Taxonomy" id="1612203"/>
    <lineage>
        <taxon>Bacteria</taxon>
        <taxon>Bacillati</taxon>
        <taxon>Actinomycetota</taxon>
        <taxon>Actinomycetes</taxon>
        <taxon>Micrococcales</taxon>
        <taxon>Promicromonosporaceae</taxon>
        <taxon>Cellulosimicrobium</taxon>
    </lineage>
</organism>
<proteinExistence type="predicted"/>
<keyword evidence="4" id="KW-1185">Reference proteome</keyword>